<dbReference type="Proteomes" id="UP000461948">
    <property type="component" value="Unassembled WGS sequence"/>
</dbReference>
<comment type="caution">
    <text evidence="1">The sequence shown here is derived from an EMBL/GenBank/DDBJ whole genome shotgun (WGS) entry which is preliminary data.</text>
</comment>
<evidence type="ECO:0000313" key="2">
    <source>
        <dbReference type="Proteomes" id="UP000461948"/>
    </source>
</evidence>
<accession>A0A7X2MIA7</accession>
<dbReference type="RefSeq" id="WP_187495252.1">
    <property type="nucleotide sequence ID" value="NZ_JACSWY010000018.1"/>
</dbReference>
<organism evidence="1 2">
    <name type="scientific">Enterobacter agglomerans</name>
    <name type="common">Erwinia herbicola</name>
    <name type="synonym">Pantoea agglomerans</name>
    <dbReference type="NCBI Taxonomy" id="549"/>
    <lineage>
        <taxon>Bacteria</taxon>
        <taxon>Pseudomonadati</taxon>
        <taxon>Pseudomonadota</taxon>
        <taxon>Gammaproteobacteria</taxon>
        <taxon>Enterobacterales</taxon>
        <taxon>Erwiniaceae</taxon>
        <taxon>Pantoea</taxon>
        <taxon>Pantoea agglomerans group</taxon>
    </lineage>
</organism>
<proteinExistence type="predicted"/>
<gene>
    <name evidence="1" type="ORF">GKC49_00405</name>
</gene>
<sequence length="80" mass="9195">MPEYCFYLKSNKLAVLERDNTFKAAQLADDGWEKLFEEVRASDPESALKRLSDIREDEITTERTFIAGSVFSDLFTAILK</sequence>
<dbReference type="AlphaFoldDB" id="A0A7X2MIA7"/>
<protein>
    <submittedName>
        <fullName evidence="1">Uncharacterized protein</fullName>
    </submittedName>
</protein>
<name>A0A7X2MIA7_ENTAG</name>
<evidence type="ECO:0000313" key="1">
    <source>
        <dbReference type="EMBL" id="MSE13673.1"/>
    </source>
</evidence>
<dbReference type="EMBL" id="WKLC01000004">
    <property type="protein sequence ID" value="MSE13673.1"/>
    <property type="molecule type" value="Genomic_DNA"/>
</dbReference>
<reference evidence="1 2" key="1">
    <citation type="submission" date="2019-11" db="EMBL/GenBank/DDBJ databases">
        <title>Draft Genome Sequence of Plant Growth-Promoting Rhizosphere-Associated Bacteria.</title>
        <authorList>
            <person name="Vasilyev I.Y."/>
            <person name="Radchenko V."/>
            <person name="Ilnitskaya E.V."/>
        </authorList>
    </citation>
    <scope>NUCLEOTIDE SEQUENCE [LARGE SCALE GENOMIC DNA]</scope>
    <source>
        <strain evidence="1 2">VRA_MhP_f</strain>
    </source>
</reference>